<keyword evidence="8 9" id="KW-0472">Membrane</keyword>
<dbReference type="Proteomes" id="UP000265100">
    <property type="component" value="Chromosome 6"/>
</dbReference>
<keyword evidence="11" id="KW-1185">Reference proteome</keyword>
<dbReference type="AlphaFoldDB" id="A0AAX7UME3"/>
<evidence type="ECO:0000256" key="6">
    <source>
        <dbReference type="ARBA" id="ARBA00022989"/>
    </source>
</evidence>
<gene>
    <name evidence="10" type="primary">TMEM186</name>
</gene>
<name>A0AAX7UME3_ASTCA</name>
<reference evidence="10" key="3">
    <citation type="submission" date="2025-09" db="UniProtKB">
        <authorList>
            <consortium name="Ensembl"/>
        </authorList>
    </citation>
    <scope>IDENTIFICATION</scope>
</reference>
<evidence type="ECO:0000256" key="1">
    <source>
        <dbReference type="ARBA" id="ARBA00004448"/>
    </source>
</evidence>
<evidence type="ECO:0000256" key="8">
    <source>
        <dbReference type="ARBA" id="ARBA00023136"/>
    </source>
</evidence>
<evidence type="ECO:0000313" key="10">
    <source>
        <dbReference type="Ensembl" id="ENSACLP00000069922.1"/>
    </source>
</evidence>
<organism evidence="10 11">
    <name type="scientific">Astatotilapia calliptera</name>
    <name type="common">Eastern happy</name>
    <name type="synonym">Chromis callipterus</name>
    <dbReference type="NCBI Taxonomy" id="8154"/>
    <lineage>
        <taxon>Eukaryota</taxon>
        <taxon>Metazoa</taxon>
        <taxon>Chordata</taxon>
        <taxon>Craniata</taxon>
        <taxon>Vertebrata</taxon>
        <taxon>Euteleostomi</taxon>
        <taxon>Actinopterygii</taxon>
        <taxon>Neopterygii</taxon>
        <taxon>Teleostei</taxon>
        <taxon>Neoteleostei</taxon>
        <taxon>Acanthomorphata</taxon>
        <taxon>Ovalentaria</taxon>
        <taxon>Cichlomorphae</taxon>
        <taxon>Cichliformes</taxon>
        <taxon>Cichlidae</taxon>
        <taxon>African cichlids</taxon>
        <taxon>Pseudocrenilabrinae</taxon>
        <taxon>Haplochromini</taxon>
        <taxon>Astatotilapia</taxon>
    </lineage>
</organism>
<reference evidence="10" key="2">
    <citation type="submission" date="2025-08" db="UniProtKB">
        <authorList>
            <consortium name="Ensembl"/>
        </authorList>
    </citation>
    <scope>IDENTIFICATION</scope>
</reference>
<feature type="transmembrane region" description="Helical" evidence="9">
    <location>
        <begin position="143"/>
        <end position="163"/>
    </location>
</feature>
<dbReference type="GeneTree" id="ENSGT00390000000087"/>
<comment type="subcellular location">
    <subcellularLocation>
        <location evidence="1">Mitochondrion inner membrane</location>
        <topology evidence="1">Multi-pass membrane protein</topology>
    </subcellularLocation>
</comment>
<reference evidence="10" key="1">
    <citation type="submission" date="2018-05" db="EMBL/GenBank/DDBJ databases">
        <authorList>
            <person name="Datahose"/>
        </authorList>
    </citation>
    <scope>NUCLEOTIDE SEQUENCE</scope>
</reference>
<evidence type="ECO:0000256" key="4">
    <source>
        <dbReference type="ARBA" id="ARBA00022692"/>
    </source>
</evidence>
<protein>
    <recommendedName>
        <fullName evidence="3">Transmembrane protein 186</fullName>
    </recommendedName>
</protein>
<keyword evidence="6 9" id="KW-1133">Transmembrane helix</keyword>
<evidence type="ECO:0000256" key="2">
    <source>
        <dbReference type="ARBA" id="ARBA00007020"/>
    </source>
</evidence>
<feature type="transmembrane region" description="Helical" evidence="9">
    <location>
        <begin position="169"/>
        <end position="191"/>
    </location>
</feature>
<dbReference type="Ensembl" id="ENSACLT00000045536.1">
    <property type="protein sequence ID" value="ENSACLP00000069922.1"/>
    <property type="gene ID" value="ENSACLG00000025107.2"/>
</dbReference>
<accession>A0AAX7UME3</accession>
<keyword evidence="7" id="KW-0496">Mitochondrion</keyword>
<keyword evidence="5" id="KW-0999">Mitochondrion inner membrane</keyword>
<evidence type="ECO:0000256" key="9">
    <source>
        <dbReference type="SAM" id="Phobius"/>
    </source>
</evidence>
<dbReference type="InterPro" id="IPR026571">
    <property type="entry name" value="Tmem186"/>
</dbReference>
<evidence type="ECO:0000256" key="3">
    <source>
        <dbReference type="ARBA" id="ARBA00014604"/>
    </source>
</evidence>
<evidence type="ECO:0000313" key="11">
    <source>
        <dbReference type="Proteomes" id="UP000265100"/>
    </source>
</evidence>
<evidence type="ECO:0000256" key="5">
    <source>
        <dbReference type="ARBA" id="ARBA00022792"/>
    </source>
</evidence>
<comment type="similarity">
    <text evidence="2">Belongs to the TMEM186 family.</text>
</comment>
<dbReference type="PANTHER" id="PTHR13603:SF1">
    <property type="entry name" value="TRANSMEMBRANE PROTEIN 186"/>
    <property type="match status" value="1"/>
</dbReference>
<dbReference type="PANTHER" id="PTHR13603">
    <property type="entry name" value="TRANSMEMBRANE PROTEIN 186"/>
    <property type="match status" value="1"/>
</dbReference>
<evidence type="ECO:0000256" key="7">
    <source>
        <dbReference type="ARBA" id="ARBA00023128"/>
    </source>
</evidence>
<dbReference type="GO" id="GO:0005743">
    <property type="term" value="C:mitochondrial inner membrane"/>
    <property type="evidence" value="ECO:0007669"/>
    <property type="project" value="UniProtKB-SubCell"/>
</dbReference>
<proteinExistence type="inferred from homology"/>
<keyword evidence="4 9" id="KW-0812">Transmembrane</keyword>
<sequence length="277" mass="31101">MITVHTGLRVPSRIPTKIREYSVASSPSWSIVVLFLSSPPVPQQKIAPGRKCSAFKIRSLLRCRLTPHVLSFTRGSSLPAARTPSSLQPCSQSLRPIQQHLHGPVIPKITAFVKYSDVSTEKYTMIYTLPYIKLLRAVSRLKLLQTAITVVILPPVYVLYFQGAASTFLVSYTTGIALFAGAMLYTASYFFRRVVGMMYLDPSQTTLKVSHLTFWGKRHDMYLPVSDVMTIGDTGDSVNETILKFKRYSSQETLYFSTHFGRVVDEQAFKKVFGSLK</sequence>